<reference evidence="3" key="1">
    <citation type="journal article" date="2020" name="mSystems">
        <title>Genome- and Community-Level Interaction Insights into Carbon Utilization and Element Cycling Functions of Hydrothermarchaeota in Hydrothermal Sediment.</title>
        <authorList>
            <person name="Zhou Z."/>
            <person name="Liu Y."/>
            <person name="Xu W."/>
            <person name="Pan J."/>
            <person name="Luo Z.H."/>
            <person name="Li M."/>
        </authorList>
    </citation>
    <scope>NUCLEOTIDE SEQUENCE [LARGE SCALE GENOMIC DNA]</scope>
    <source>
        <strain evidence="3">SpSt-769</strain>
    </source>
</reference>
<name>A0A7C4EVT6_9BACT</name>
<evidence type="ECO:0000313" key="3">
    <source>
        <dbReference type="EMBL" id="HGH59955.1"/>
    </source>
</evidence>
<sequence>MIKEKTPGARTASRRSVAIREGVCFCILCAALMCWVYAAQAAPQSVSGQTVGESGSQAATLESTDHYPDQSMEKRIEKIEKTLESIRVTGEKAEDRSYFNKLMSMELIRYVRIMVIVLIVIAIVFPLTLWLLSKKRLLALSGLSDEVTATLLLVEERQAKLANLLREIQVEIDYMENMSAPDLKKLIEQAEKYLKQNERDLRETGARLQKNNLD</sequence>
<comment type="caution">
    <text evidence="3">The sequence shown here is derived from an EMBL/GenBank/DDBJ whole genome shotgun (WGS) entry which is preliminary data.</text>
</comment>
<evidence type="ECO:0000256" key="1">
    <source>
        <dbReference type="SAM" id="Phobius"/>
    </source>
</evidence>
<keyword evidence="1" id="KW-0472">Membrane</keyword>
<organism evidence="3">
    <name type="scientific">Desulfomonile tiedjei</name>
    <dbReference type="NCBI Taxonomy" id="2358"/>
    <lineage>
        <taxon>Bacteria</taxon>
        <taxon>Pseudomonadati</taxon>
        <taxon>Thermodesulfobacteriota</taxon>
        <taxon>Desulfomonilia</taxon>
        <taxon>Desulfomonilales</taxon>
        <taxon>Desulfomonilaceae</taxon>
        <taxon>Desulfomonile</taxon>
    </lineage>
</organism>
<evidence type="ECO:0000256" key="2">
    <source>
        <dbReference type="SAM" id="SignalP"/>
    </source>
</evidence>
<feature type="signal peptide" evidence="2">
    <location>
        <begin position="1"/>
        <end position="41"/>
    </location>
</feature>
<protein>
    <submittedName>
        <fullName evidence="3">Uncharacterized protein</fullName>
    </submittedName>
</protein>
<keyword evidence="1" id="KW-0812">Transmembrane</keyword>
<proteinExistence type="predicted"/>
<dbReference type="EMBL" id="DTGT01000049">
    <property type="protein sequence ID" value="HGH59955.1"/>
    <property type="molecule type" value="Genomic_DNA"/>
</dbReference>
<feature type="chain" id="PRO_5027738005" evidence="2">
    <location>
        <begin position="42"/>
        <end position="214"/>
    </location>
</feature>
<dbReference type="AlphaFoldDB" id="A0A7C4EVT6"/>
<gene>
    <name evidence="3" type="ORF">ENV54_01505</name>
</gene>
<keyword evidence="2" id="KW-0732">Signal</keyword>
<keyword evidence="1" id="KW-1133">Transmembrane helix</keyword>
<feature type="transmembrane region" description="Helical" evidence="1">
    <location>
        <begin position="110"/>
        <end position="132"/>
    </location>
</feature>
<accession>A0A7C4EVT6</accession>